<dbReference type="AlphaFoldDB" id="A0AA46VZM2"/>
<gene>
    <name evidence="1" type="ORF">EZZ81_16460</name>
</gene>
<dbReference type="Proteomes" id="UP001163644">
    <property type="component" value="Chromosome"/>
</dbReference>
<organism evidence="1 2">
    <name type="scientific">Pseudomonas viridiflava</name>
    <name type="common">Phytomonas viridiflava</name>
    <dbReference type="NCBI Taxonomy" id="33069"/>
    <lineage>
        <taxon>Bacteria</taxon>
        <taxon>Pseudomonadati</taxon>
        <taxon>Pseudomonadota</taxon>
        <taxon>Gammaproteobacteria</taxon>
        <taxon>Pseudomonadales</taxon>
        <taxon>Pseudomonadaceae</taxon>
        <taxon>Pseudomonas</taxon>
    </lineage>
</organism>
<proteinExistence type="predicted"/>
<accession>A0AA46VZM2</accession>
<evidence type="ECO:0000313" key="2">
    <source>
        <dbReference type="Proteomes" id="UP001163644"/>
    </source>
</evidence>
<evidence type="ECO:0000313" key="1">
    <source>
        <dbReference type="EMBL" id="UZA69735.1"/>
    </source>
</evidence>
<reference evidence="1" key="1">
    <citation type="submission" date="2019-02" db="EMBL/GenBank/DDBJ databases">
        <authorList>
            <person name="Lutz S."/>
            <person name="Schori C."/>
            <person name="Ahrens C.H."/>
            <person name="Gueguen E."/>
        </authorList>
    </citation>
    <scope>NUCLEOTIDE SEQUENCE</scope>
    <source>
        <strain evidence="1">Psy35</strain>
    </source>
</reference>
<protein>
    <submittedName>
        <fullName evidence="1">Uncharacterized protein</fullName>
    </submittedName>
</protein>
<dbReference type="EMBL" id="CP036495">
    <property type="protein sequence ID" value="UZA69735.1"/>
    <property type="molecule type" value="Genomic_DNA"/>
</dbReference>
<name>A0AA46VZM2_PSEVI</name>
<sequence>MPGTLLSLLEPSFTHRNPLTGGPSRVSCQRAAIYRAFDKQGVLAEQDFPTRPTSRGLSPWH</sequence>